<name>A0A2Z6MZP0_TRISU</name>
<keyword evidence="9" id="KW-1185">Reference proteome</keyword>
<dbReference type="InterPro" id="IPR045847">
    <property type="entry name" value="AIG1-like"/>
</dbReference>
<evidence type="ECO:0000256" key="2">
    <source>
        <dbReference type="ARBA" id="ARBA00023015"/>
    </source>
</evidence>
<proteinExistence type="predicted"/>
<evidence type="ECO:0000256" key="6">
    <source>
        <dbReference type="SAM" id="MobiDB-lite"/>
    </source>
</evidence>
<dbReference type="GO" id="GO:0005634">
    <property type="term" value="C:nucleus"/>
    <property type="evidence" value="ECO:0007669"/>
    <property type="project" value="UniProtKB-SubCell"/>
</dbReference>
<dbReference type="OrthoDB" id="71302at2759"/>
<comment type="subcellular location">
    <subcellularLocation>
        <location evidence="1">Nucleus</location>
    </subcellularLocation>
</comment>
<evidence type="ECO:0000256" key="3">
    <source>
        <dbReference type="ARBA" id="ARBA00023125"/>
    </source>
</evidence>
<dbReference type="GO" id="GO:0046983">
    <property type="term" value="F:protein dimerization activity"/>
    <property type="evidence" value="ECO:0007669"/>
    <property type="project" value="InterPro"/>
</dbReference>
<dbReference type="GO" id="GO:0003700">
    <property type="term" value="F:DNA-binding transcription factor activity"/>
    <property type="evidence" value="ECO:0007669"/>
    <property type="project" value="InterPro"/>
</dbReference>
<dbReference type="GO" id="GO:0003677">
    <property type="term" value="F:DNA binding"/>
    <property type="evidence" value="ECO:0007669"/>
    <property type="project" value="UniProtKB-KW"/>
</dbReference>
<organism evidence="8 9">
    <name type="scientific">Trifolium subterraneum</name>
    <name type="common">Subterranean clover</name>
    <dbReference type="NCBI Taxonomy" id="3900"/>
    <lineage>
        <taxon>Eukaryota</taxon>
        <taxon>Viridiplantae</taxon>
        <taxon>Streptophyta</taxon>
        <taxon>Embryophyta</taxon>
        <taxon>Tracheophyta</taxon>
        <taxon>Spermatophyta</taxon>
        <taxon>Magnoliopsida</taxon>
        <taxon>eudicotyledons</taxon>
        <taxon>Gunneridae</taxon>
        <taxon>Pentapetalae</taxon>
        <taxon>rosids</taxon>
        <taxon>fabids</taxon>
        <taxon>Fabales</taxon>
        <taxon>Fabaceae</taxon>
        <taxon>Papilionoideae</taxon>
        <taxon>50 kb inversion clade</taxon>
        <taxon>NPAAA clade</taxon>
        <taxon>Hologalegina</taxon>
        <taxon>IRL clade</taxon>
        <taxon>Trifolieae</taxon>
        <taxon>Trifolium</taxon>
    </lineage>
</organism>
<dbReference type="EMBL" id="DF973649">
    <property type="protein sequence ID" value="GAU36981.1"/>
    <property type="molecule type" value="Genomic_DNA"/>
</dbReference>
<keyword evidence="4" id="KW-0804">Transcription</keyword>
<dbReference type="Pfam" id="PF00010">
    <property type="entry name" value="HLH"/>
    <property type="match status" value="1"/>
</dbReference>
<evidence type="ECO:0000313" key="9">
    <source>
        <dbReference type="Proteomes" id="UP000242715"/>
    </source>
</evidence>
<evidence type="ECO:0000256" key="1">
    <source>
        <dbReference type="ARBA" id="ARBA00004123"/>
    </source>
</evidence>
<dbReference type="Proteomes" id="UP000242715">
    <property type="component" value="Unassembled WGS sequence"/>
</dbReference>
<reference evidence="9" key="1">
    <citation type="journal article" date="2017" name="Front. Plant Sci.">
        <title>Climate Clever Clovers: New Paradigm to Reduce the Environmental Footprint of Ruminants by Breeding Low Methanogenic Forages Utilizing Haplotype Variation.</title>
        <authorList>
            <person name="Kaur P."/>
            <person name="Appels R."/>
            <person name="Bayer P.E."/>
            <person name="Keeble-Gagnere G."/>
            <person name="Wang J."/>
            <person name="Hirakawa H."/>
            <person name="Shirasawa K."/>
            <person name="Vercoe P."/>
            <person name="Stefanova K."/>
            <person name="Durmic Z."/>
            <person name="Nichols P."/>
            <person name="Revell C."/>
            <person name="Isobe S.N."/>
            <person name="Edwards D."/>
            <person name="Erskine W."/>
        </authorList>
    </citation>
    <scope>NUCLEOTIDE SEQUENCE [LARGE SCALE GENOMIC DNA]</scope>
    <source>
        <strain evidence="9">cv. Daliak</strain>
    </source>
</reference>
<dbReference type="SUPFAM" id="SSF47459">
    <property type="entry name" value="HLH, helix-loop-helix DNA-binding domain"/>
    <property type="match status" value="1"/>
</dbReference>
<evidence type="ECO:0000256" key="4">
    <source>
        <dbReference type="ARBA" id="ARBA00023163"/>
    </source>
</evidence>
<feature type="compositionally biased region" description="Polar residues" evidence="6">
    <location>
        <begin position="1"/>
        <end position="14"/>
    </location>
</feature>
<dbReference type="InterPro" id="IPR011598">
    <property type="entry name" value="bHLH_dom"/>
</dbReference>
<accession>A0A2Z6MZP0</accession>
<keyword evidence="2" id="KW-0805">Transcription regulation</keyword>
<dbReference type="AlphaFoldDB" id="A0A2Z6MZP0"/>
<keyword evidence="3" id="KW-0238">DNA-binding</keyword>
<dbReference type="Gene3D" id="4.10.280.10">
    <property type="entry name" value="Helix-loop-helix DNA-binding domain"/>
    <property type="match status" value="1"/>
</dbReference>
<dbReference type="PANTHER" id="PTHR45844">
    <property type="entry name" value="TRANSCRIPTION FACTOR BHLH30"/>
    <property type="match status" value="1"/>
</dbReference>
<evidence type="ECO:0000259" key="7">
    <source>
        <dbReference type="PROSITE" id="PS50888"/>
    </source>
</evidence>
<feature type="region of interest" description="Disordered" evidence="6">
    <location>
        <begin position="68"/>
        <end position="108"/>
    </location>
</feature>
<sequence>MSMENYNNDSSEWQQQHKHWSQYSSDDHSHFPTQILPHHNISDSSSASFQYSEFQSSWPLPIEESLDDRAVSASKSHSQAEKRRRDRINTQLANLRKLIPKSDKSINY</sequence>
<gene>
    <name evidence="8" type="ORF">TSUD_150170</name>
</gene>
<feature type="domain" description="BHLH" evidence="7">
    <location>
        <begin position="72"/>
        <end position="108"/>
    </location>
</feature>
<evidence type="ECO:0000313" key="8">
    <source>
        <dbReference type="EMBL" id="GAU36981.1"/>
    </source>
</evidence>
<feature type="region of interest" description="Disordered" evidence="6">
    <location>
        <begin position="1"/>
        <end position="39"/>
    </location>
</feature>
<protein>
    <recommendedName>
        <fullName evidence="7">BHLH domain-containing protein</fullName>
    </recommendedName>
</protein>
<dbReference type="InterPro" id="IPR036638">
    <property type="entry name" value="HLH_DNA-bd_sf"/>
</dbReference>
<evidence type="ECO:0000256" key="5">
    <source>
        <dbReference type="ARBA" id="ARBA00023242"/>
    </source>
</evidence>
<dbReference type="PROSITE" id="PS50888">
    <property type="entry name" value="BHLH"/>
    <property type="match status" value="1"/>
</dbReference>
<keyword evidence="5" id="KW-0539">Nucleus</keyword>
<dbReference type="PANTHER" id="PTHR45844:SF18">
    <property type="entry name" value="TRANSCRIPTION FACTOR BHLH51"/>
    <property type="match status" value="1"/>
</dbReference>